<feature type="compositionally biased region" description="Basic and acidic residues" evidence="6">
    <location>
        <begin position="1160"/>
        <end position="1170"/>
    </location>
</feature>
<feature type="region of interest" description="Disordered" evidence="6">
    <location>
        <begin position="1125"/>
        <end position="1170"/>
    </location>
</feature>
<feature type="domain" description="BEACH-type PH" evidence="8">
    <location>
        <begin position="1828"/>
        <end position="1961"/>
    </location>
</feature>
<feature type="compositionally biased region" description="Basic and acidic residues" evidence="6">
    <location>
        <begin position="1713"/>
        <end position="1729"/>
    </location>
</feature>
<evidence type="ECO:0000256" key="6">
    <source>
        <dbReference type="SAM" id="MobiDB-lite"/>
    </source>
</evidence>
<proteinExistence type="predicted"/>
<dbReference type="CDD" id="cd06071">
    <property type="entry name" value="Beach"/>
    <property type="match status" value="1"/>
</dbReference>
<dbReference type="PROSITE" id="PS50294">
    <property type="entry name" value="WD_REPEATS_REGION"/>
    <property type="match status" value="1"/>
</dbReference>
<dbReference type="Gene3D" id="2.60.120.200">
    <property type="match status" value="1"/>
</dbReference>
<feature type="compositionally biased region" description="Low complexity" evidence="6">
    <location>
        <begin position="1750"/>
        <end position="1765"/>
    </location>
</feature>
<feature type="domain" description="BEACH" evidence="7">
    <location>
        <begin position="2000"/>
        <end position="2292"/>
    </location>
</feature>
<sequence length="2611" mass="293941">MSTRPRRYRSSTSTSTPPPTPPPTTKASQVLQSLFDRIDSITNGKTGPEYPETKLLVQLCWQIHQHLAATNPPSPAQDDFRRLDGFENLLNVLRAYSGFYNPQKRNEAEKKSLFELLHTILAVFSASFRDHHGNRRYFRQRVEGGGWESLEQVIASIGLGGSDSDLWTNCQLFGKLLSFAIDDQRLDQLCRNVASAAQYEGGRDRQGDGSGHEDEGRESSPVKHFDPSTIEQELVKIISLRAILSNPEIMRTVVGFWESIPKDAGSSVNLASIIVLESLRLIISTSISNLSALHGIGILSRFLRLHFSDDVGLTSLEREKILGICKSLMSLGVSRLADAEFLLTSSDPAASEFCLEMATKYNGPPFVQFDLSLHGHSSIELPTLGRPFPPQSSSGYTFTAWIRVDKFDPDSHTTIFGVFDSTQTCFLLAYLERDTHNFILQTSVTGQRPSVRFRSVVFKENQWYHIALVHRRPKTMSASKASLYVNGEFAEQIRSSYPAPPPLSNASTESFASFASSNSKTNPVQAFLGTPRDLSIKVGPGLVFSKWSLSSAHLFEDALSDDFLAVHFRLGPRYQGNFQDCLGGFQTYEASAALGLRNELLHPGKEEGSDILKAIRDKASSILPEQRILVGMLPIATFAADGQYIDGFLFRSLSRNAANNLFQLTMKNGTAIAINTALPCINDALVRTHGVSLLTGNPVVNKPYHFDDNLWRLGGFTPVALKLVETSSTAEALLRSVELMLLCINKSWRNSEAMERDNGYAILGMLMKAKLGYGSSGLDVPSWRLALTTDQRDKLSFQLLSLVLAFVGYKHEAPLESFIINPLAYRILLIDFDTWRRSAPITQELYYKQFTTFAVNSKYHQFNSRRLLRMRITKRLLDAMKAETISQDILPHFLASFESLVKCNFNAEVHRSIALFITYTFHTAPVSVPRTPRPLSAIGSSASRSSLPLLRRAATDANSPASGGNSTILTKKQLGTKILDMYTRLLCEKGNLTDIRKFARTVTNKWLLYLLAEDDPVIVTDGCKIIARLLVTHGSSYTSKFANKTGGFWIMAHRLKQWWDIPTIWAICFSILFGYDVAEIDFERSFDLFNLVDLFGNCRVVYPDALPVITAMLQHGLRDIIKYQEDPDSPVGNDRSPTKSPTSSEPTVSRPRSRSMALTEELRSRQSRLPDRERVAGHAVLLQTVTQFLSDLHRRSAPFRDFALSSEYLRLLLSALYPVIVSTDPVSPEIELNSKDSALTFEGGDVIIRPIAGSSNPAPIVRTSTVASSEALSSLHSQPPRGTQLRRASSFILLTTQKSLQPTSASRLTHVMSPKKKVAAQKVSNVVLEGLLDLVMNVFEDEILARKEFPGFGLFLMVPPGFQEHQAYFESYVLRNALSHLGNSIQLNQKTLCEPKILTNMARLSLHVVEAIFEGWFMNGADPMLDFTGMLLEYLQRPEISSLKSVRLCSQAVSTIRTSFLKLALLRLSDMEDSQTSDDEALAVLEKLFYWQTVLLDCMSTEDNFMKLLWYQLYTKLIDGRESIRLVAASIWRIMLVQKPNESAALLRQCMTTDQLQLTKGFRKLTEVDDGAFVEWVDQHRPSLDVLFLGGISKTWEEFVASENLRTTETARSRLSKRRDKLKQWQSEELDRENILIRHEMANSAWMKSIFFTEHYKHQRSNQDQQDDLAFLLSSFASMDTGLRRPGGLFAESSSTMKWKLDRTEGRNRMRLRLLPDHSKQQEEYQSKETKRKHAESLPSIAGLRVDTKVGTSSSGITPISSVTPFDGSKDATGPMDGHPAEPQALQDTSAQGVSLPEDDFEMIEDPNDPEGDDAFEDKNRKVMRRLEQGDTVQSVYNVSRIVGLEACEGILIIGKEALYIMDNVFKSADGEIINVWQAPPEERDPYSQIITGTKAADKRSSQNRSDQESRSWRWQDVLSISKRRFLFRDVAIEVFFTDGRSYLLTALNPPTRDELYGKLMGKTPHTTGPNTLPNPEDAWRLEALKVFEEAPQTFGSKFGSIFNSSPWNPVMRRWQRGEISNFHYLMLVNTMAGRTFNDLTQYPVFPWVLADYTSNELDLNDPATFRDLSKPMGAQTVGRQTDYMLRYSSLADVDQKPFHYGTHYSSAMVVASYLIRLPPFVHSYMLLQGGAFDHPDRLFYSIQGAWNSASRDNGSDVRELIPEFFYLPEFLTNINGYDFGKRQGTGGSIDNVTLPPWAKGDPKIFIAKHREALESPYVTENLHNWIDLIFGYKQRGEAAVENLNVFHYLSYHGAIDLDNITDPKEREVTTGIIHNFGQTPHQVFSKPHPPREQAHSVIKRLDSSVYALTKIPHSLLESHERVESLIYAPKLDRLLCASPFRLNLSPHYDRFLEWGYADNSIRFFLSDNRKQIGHFENIHQGQVSCVVFADSKTLITAGEDCVVSVFTVQSPPSKVELLPRHSLFGHKTPVNVIAVSKAFSTILTVSQDGTAFLWDLNRLEFIRRLPLNRPVEYARINDVSGEIMLCSGPNVLLYTLNGELILEQNVCDAEGQDDFVHSCAFYEGAGNEWLDNFLVFTGHRKGLVNVWRKTVGRNGRWILEFLRRLDHTDAKSETRANVEAAITCITPMPQLVYTGDDDGRVWEWSLIARS</sequence>
<evidence type="ECO:0000259" key="8">
    <source>
        <dbReference type="PROSITE" id="PS51783"/>
    </source>
</evidence>
<dbReference type="SUPFAM" id="SSF50729">
    <property type="entry name" value="PH domain-like"/>
    <property type="match status" value="1"/>
</dbReference>
<keyword evidence="2" id="KW-0677">Repeat</keyword>
<feature type="compositionally biased region" description="Low complexity" evidence="6">
    <location>
        <begin position="1138"/>
        <end position="1149"/>
    </location>
</feature>
<dbReference type="InterPro" id="IPR019775">
    <property type="entry name" value="WD40_repeat_CS"/>
</dbReference>
<evidence type="ECO:0000256" key="4">
    <source>
        <dbReference type="ARBA" id="ARBA00073334"/>
    </source>
</evidence>
<dbReference type="Gene3D" id="1.10.1540.10">
    <property type="entry name" value="BEACH domain"/>
    <property type="match status" value="1"/>
</dbReference>
<comment type="function">
    <text evidence="3">May be involved in protein sorting and cell wall formation.</text>
</comment>
<dbReference type="SMART" id="SM01026">
    <property type="entry name" value="Beach"/>
    <property type="match status" value="1"/>
</dbReference>
<evidence type="ECO:0000259" key="7">
    <source>
        <dbReference type="PROSITE" id="PS50197"/>
    </source>
</evidence>
<feature type="region of interest" description="Disordered" evidence="6">
    <location>
        <begin position="1750"/>
        <end position="1784"/>
    </location>
</feature>
<dbReference type="InterPro" id="IPR015943">
    <property type="entry name" value="WD40/YVTN_repeat-like_dom_sf"/>
</dbReference>
<reference evidence="9" key="1">
    <citation type="submission" date="2022-07" db="EMBL/GenBank/DDBJ databases">
        <title>Fungi with potential for degradation of polypropylene.</title>
        <authorList>
            <person name="Gostincar C."/>
        </authorList>
    </citation>
    <scope>NUCLEOTIDE SEQUENCE</scope>
    <source>
        <strain evidence="9">EXF-13308</strain>
    </source>
</reference>
<dbReference type="SUPFAM" id="SSF81837">
    <property type="entry name" value="BEACH domain"/>
    <property type="match status" value="1"/>
</dbReference>
<dbReference type="InterPro" id="IPR000409">
    <property type="entry name" value="BEACH_dom"/>
</dbReference>
<dbReference type="Proteomes" id="UP001174694">
    <property type="component" value="Unassembled WGS sequence"/>
</dbReference>
<dbReference type="SUPFAM" id="SSF49899">
    <property type="entry name" value="Concanavalin A-like lectins/glucanases"/>
    <property type="match status" value="1"/>
</dbReference>
<dbReference type="Gene3D" id="2.30.29.30">
    <property type="entry name" value="Pleckstrin-homology domain (PH domain)/Phosphotyrosine-binding domain (PTB)"/>
    <property type="match status" value="1"/>
</dbReference>
<dbReference type="PROSITE" id="PS51783">
    <property type="entry name" value="PH_BEACH"/>
    <property type="match status" value="1"/>
</dbReference>
<dbReference type="InterPro" id="IPR036372">
    <property type="entry name" value="BEACH_dom_sf"/>
</dbReference>
<dbReference type="InterPro" id="IPR013320">
    <property type="entry name" value="ConA-like_dom_sf"/>
</dbReference>
<dbReference type="InterPro" id="IPR011993">
    <property type="entry name" value="PH-like_dom_sf"/>
</dbReference>
<dbReference type="InterPro" id="IPR001680">
    <property type="entry name" value="WD40_rpt"/>
</dbReference>
<evidence type="ECO:0000256" key="1">
    <source>
        <dbReference type="ARBA" id="ARBA00022574"/>
    </source>
</evidence>
<dbReference type="Pfam" id="PF13385">
    <property type="entry name" value="Laminin_G_3"/>
    <property type="match status" value="1"/>
</dbReference>
<dbReference type="Gene3D" id="2.130.10.10">
    <property type="entry name" value="YVTN repeat-like/Quinoprotein amine dehydrogenase"/>
    <property type="match status" value="1"/>
</dbReference>
<dbReference type="PROSITE" id="PS00678">
    <property type="entry name" value="WD_REPEATS_1"/>
    <property type="match status" value="1"/>
</dbReference>
<dbReference type="PROSITE" id="PS50197">
    <property type="entry name" value="BEACH"/>
    <property type="match status" value="1"/>
</dbReference>
<dbReference type="Pfam" id="PF23295">
    <property type="entry name" value="Arm_4"/>
    <property type="match status" value="1"/>
</dbReference>
<keyword evidence="1 5" id="KW-0853">WD repeat</keyword>
<dbReference type="SMART" id="SM00320">
    <property type="entry name" value="WD40"/>
    <property type="match status" value="4"/>
</dbReference>
<dbReference type="EMBL" id="JANBVO010000003">
    <property type="protein sequence ID" value="KAJ9155421.1"/>
    <property type="molecule type" value="Genomic_DNA"/>
</dbReference>
<dbReference type="InterPro" id="IPR036322">
    <property type="entry name" value="WD40_repeat_dom_sf"/>
</dbReference>
<dbReference type="SUPFAM" id="SSF50978">
    <property type="entry name" value="WD40 repeat-like"/>
    <property type="match status" value="1"/>
</dbReference>
<accession>A0AA38VNU1</accession>
<evidence type="ECO:0000256" key="2">
    <source>
        <dbReference type="ARBA" id="ARBA00022737"/>
    </source>
</evidence>
<dbReference type="Pfam" id="PF00400">
    <property type="entry name" value="WD40"/>
    <property type="match status" value="1"/>
</dbReference>
<evidence type="ECO:0000256" key="3">
    <source>
        <dbReference type="ARBA" id="ARBA00054699"/>
    </source>
</evidence>
<gene>
    <name evidence="9" type="ORF">NKR23_g2002</name>
</gene>
<dbReference type="CDD" id="cd01201">
    <property type="entry name" value="PH_BEACH"/>
    <property type="match status" value="1"/>
</dbReference>
<dbReference type="PANTHER" id="PTHR46108">
    <property type="entry name" value="BLUE CHEESE"/>
    <property type="match status" value="1"/>
</dbReference>
<evidence type="ECO:0000313" key="10">
    <source>
        <dbReference type="Proteomes" id="UP001174694"/>
    </source>
</evidence>
<dbReference type="InterPro" id="IPR023362">
    <property type="entry name" value="PH-BEACH_dom"/>
</dbReference>
<dbReference type="InterPro" id="IPR051944">
    <property type="entry name" value="BEACH_domain_protein"/>
</dbReference>
<feature type="repeat" description="WD" evidence="5">
    <location>
        <begin position="2424"/>
        <end position="2465"/>
    </location>
</feature>
<dbReference type="FunFam" id="1.10.1540.10:FF:000001">
    <property type="entry name" value="neurobeachin isoform X1"/>
    <property type="match status" value="1"/>
</dbReference>
<dbReference type="InterPro" id="IPR056252">
    <property type="entry name" value="Alfy-like_Arm-like"/>
</dbReference>
<dbReference type="PROSITE" id="PS50082">
    <property type="entry name" value="WD_REPEATS_2"/>
    <property type="match status" value="1"/>
</dbReference>
<organism evidence="9 10">
    <name type="scientific">Pleurostoma richardsiae</name>
    <dbReference type="NCBI Taxonomy" id="41990"/>
    <lineage>
        <taxon>Eukaryota</taxon>
        <taxon>Fungi</taxon>
        <taxon>Dikarya</taxon>
        <taxon>Ascomycota</taxon>
        <taxon>Pezizomycotina</taxon>
        <taxon>Sordariomycetes</taxon>
        <taxon>Sordariomycetidae</taxon>
        <taxon>Calosphaeriales</taxon>
        <taxon>Pleurostomataceae</taxon>
        <taxon>Pleurostoma</taxon>
    </lineage>
</organism>
<feature type="region of interest" description="Disordered" evidence="6">
    <location>
        <begin position="1"/>
        <end position="27"/>
    </location>
</feature>
<evidence type="ECO:0000313" key="9">
    <source>
        <dbReference type="EMBL" id="KAJ9155421.1"/>
    </source>
</evidence>
<comment type="caution">
    <text evidence="9">The sequence shown here is derived from an EMBL/GenBank/DDBJ whole genome shotgun (WGS) entry which is preliminary data.</text>
</comment>
<dbReference type="Pfam" id="PF14844">
    <property type="entry name" value="PH_BEACH"/>
    <property type="match status" value="1"/>
</dbReference>
<name>A0AA38VNU1_9PEZI</name>
<dbReference type="PANTHER" id="PTHR46108:SF4">
    <property type="entry name" value="BLUE CHEESE"/>
    <property type="match status" value="1"/>
</dbReference>
<evidence type="ECO:0000256" key="5">
    <source>
        <dbReference type="PROSITE-ProRule" id="PRU00221"/>
    </source>
</evidence>
<keyword evidence="10" id="KW-1185">Reference proteome</keyword>
<feature type="region of interest" description="Disordered" evidence="6">
    <location>
        <begin position="200"/>
        <end position="225"/>
    </location>
</feature>
<feature type="compositionally biased region" description="Basic and acidic residues" evidence="6">
    <location>
        <begin position="201"/>
        <end position="225"/>
    </location>
</feature>
<dbReference type="Pfam" id="PF02138">
    <property type="entry name" value="Beach"/>
    <property type="match status" value="1"/>
</dbReference>
<protein>
    <recommendedName>
        <fullName evidence="4">Beige protein homolog 1</fullName>
    </recommendedName>
</protein>
<feature type="region of interest" description="Disordered" evidence="6">
    <location>
        <begin position="1713"/>
        <end position="1737"/>
    </location>
</feature>